<dbReference type="PANTHER" id="PTHR47992">
    <property type="entry name" value="PROTEIN PHOSPHATASE"/>
    <property type="match status" value="1"/>
</dbReference>
<accession>A0A0R1XIK7</accession>
<dbReference type="SMART" id="SM00331">
    <property type="entry name" value="PP2C_SIG"/>
    <property type="match status" value="1"/>
</dbReference>
<gene>
    <name evidence="2" type="ORF">FD32_GL000762</name>
</gene>
<protein>
    <submittedName>
        <fullName evidence="2">Serine threonine phosphatase stp</fullName>
    </submittedName>
</protein>
<reference evidence="2 3" key="1">
    <citation type="journal article" date="2015" name="Genome Announc.">
        <title>Expanding the biotechnology potential of lactobacilli through comparative genomics of 213 strains and associated genera.</title>
        <authorList>
            <person name="Sun Z."/>
            <person name="Harris H.M."/>
            <person name="McCann A."/>
            <person name="Guo C."/>
            <person name="Argimon S."/>
            <person name="Zhang W."/>
            <person name="Yang X."/>
            <person name="Jeffery I.B."/>
            <person name="Cooney J.C."/>
            <person name="Kagawa T.F."/>
            <person name="Liu W."/>
            <person name="Song Y."/>
            <person name="Salvetti E."/>
            <person name="Wrobel A."/>
            <person name="Rasinkangas P."/>
            <person name="Parkhill J."/>
            <person name="Rea M.C."/>
            <person name="O'Sullivan O."/>
            <person name="Ritari J."/>
            <person name="Douillard F.P."/>
            <person name="Paul Ross R."/>
            <person name="Yang R."/>
            <person name="Briner A.E."/>
            <person name="Felis G.E."/>
            <person name="de Vos W.M."/>
            <person name="Barrangou R."/>
            <person name="Klaenhammer T.R."/>
            <person name="Caufield P.W."/>
            <person name="Cui Y."/>
            <person name="Zhang H."/>
            <person name="O'Toole P.W."/>
        </authorList>
    </citation>
    <scope>NUCLEOTIDE SEQUENCE [LARGE SCALE GENOMIC DNA]</scope>
    <source>
        <strain evidence="2 3">DSM 6035</strain>
    </source>
</reference>
<dbReference type="PATRIC" id="fig|1423782.4.peg.786"/>
<dbReference type="STRING" id="1423782.FD32_GL000762"/>
<dbReference type="InterPro" id="IPR036457">
    <property type="entry name" value="PPM-type-like_dom_sf"/>
</dbReference>
<dbReference type="SUPFAM" id="SSF81606">
    <property type="entry name" value="PP2C-like"/>
    <property type="match status" value="1"/>
</dbReference>
<dbReference type="InterPro" id="IPR015655">
    <property type="entry name" value="PP2C"/>
</dbReference>
<feature type="domain" description="PPM-type phosphatase" evidence="1">
    <location>
        <begin position="2"/>
        <end position="242"/>
    </location>
</feature>
<dbReference type="NCBIfam" id="NF033484">
    <property type="entry name" value="Stp1_PP2C_phos"/>
    <property type="match status" value="1"/>
</dbReference>
<dbReference type="AlphaFoldDB" id="A0A0R1XIK7"/>
<dbReference type="OrthoDB" id="9801841at2"/>
<evidence type="ECO:0000259" key="1">
    <source>
        <dbReference type="PROSITE" id="PS51746"/>
    </source>
</evidence>
<evidence type="ECO:0000313" key="3">
    <source>
        <dbReference type="Proteomes" id="UP000051412"/>
    </source>
</evidence>
<dbReference type="SMART" id="SM00332">
    <property type="entry name" value="PP2Cc"/>
    <property type="match status" value="1"/>
</dbReference>
<dbReference type="PROSITE" id="PS51746">
    <property type="entry name" value="PPM_2"/>
    <property type="match status" value="1"/>
</dbReference>
<proteinExistence type="predicted"/>
<sequence length="248" mass="27492">MKVAYQTDVGHRRSQNQDRVAQFTDKRGNQLVVIADGIGGNRSGDIAAEMTVKRLGHRFIENGPEKPIEAIRWFAREVQLINDELLKKSKQQTIYRGMGTTMVAAVAFKKSLVVANIGDSRGYLLHNDMMTQVTIDHSLVNELVKSGDITEEEALKLPQSNIITRAIGISPDAQIEVNRFKFTHGDKLLMCSDGLFKTVEKDELKAILSDDQVPIDQKCARLVKKANEAGGPDNITVLIGINDYSQEG</sequence>
<name>A0A0R1XIK7_9LACO</name>
<keyword evidence="3" id="KW-1185">Reference proteome</keyword>
<dbReference type="Proteomes" id="UP000051412">
    <property type="component" value="Unassembled WGS sequence"/>
</dbReference>
<comment type="caution">
    <text evidence="2">The sequence shown here is derived from an EMBL/GenBank/DDBJ whole genome shotgun (WGS) entry which is preliminary data.</text>
</comment>
<dbReference type="GO" id="GO:0004722">
    <property type="term" value="F:protein serine/threonine phosphatase activity"/>
    <property type="evidence" value="ECO:0007669"/>
    <property type="project" value="InterPro"/>
</dbReference>
<dbReference type="Pfam" id="PF13672">
    <property type="entry name" value="PP2C_2"/>
    <property type="match status" value="1"/>
</dbReference>
<dbReference type="RefSeq" id="WP_047768924.1">
    <property type="nucleotide sequence ID" value="NZ_AZGM01000016.1"/>
</dbReference>
<evidence type="ECO:0000313" key="2">
    <source>
        <dbReference type="EMBL" id="KRM30039.1"/>
    </source>
</evidence>
<dbReference type="EMBL" id="AZGM01000016">
    <property type="protein sequence ID" value="KRM30039.1"/>
    <property type="molecule type" value="Genomic_DNA"/>
</dbReference>
<dbReference type="Gene3D" id="3.60.40.10">
    <property type="entry name" value="PPM-type phosphatase domain"/>
    <property type="match status" value="1"/>
</dbReference>
<organism evidence="2 3">
    <name type="scientific">Limosilactobacillus panis DSM 6035</name>
    <dbReference type="NCBI Taxonomy" id="1423782"/>
    <lineage>
        <taxon>Bacteria</taxon>
        <taxon>Bacillati</taxon>
        <taxon>Bacillota</taxon>
        <taxon>Bacilli</taxon>
        <taxon>Lactobacillales</taxon>
        <taxon>Lactobacillaceae</taxon>
        <taxon>Limosilactobacillus</taxon>
    </lineage>
</organism>
<dbReference type="InterPro" id="IPR001932">
    <property type="entry name" value="PPM-type_phosphatase-like_dom"/>
</dbReference>
<dbReference type="CDD" id="cd00143">
    <property type="entry name" value="PP2Cc"/>
    <property type="match status" value="1"/>
</dbReference>